<evidence type="ECO:0000256" key="4">
    <source>
        <dbReference type="ARBA" id="ARBA00022989"/>
    </source>
</evidence>
<reference evidence="7" key="1">
    <citation type="submission" date="2021-11" db="EMBL/GenBank/DDBJ databases">
        <authorList>
            <person name="Herlambang A."/>
            <person name="Guo Y."/>
            <person name="Takashima Y."/>
            <person name="Nishizawa T."/>
        </authorList>
    </citation>
    <scope>NUCLEOTIDE SEQUENCE</scope>
    <source>
        <strain evidence="7">E1425</strain>
    </source>
</reference>
<evidence type="ECO:0000313" key="8">
    <source>
        <dbReference type="Proteomes" id="UP000827284"/>
    </source>
</evidence>
<accession>A0A9P3GZM0</accession>
<evidence type="ECO:0000256" key="6">
    <source>
        <dbReference type="SAM" id="Phobius"/>
    </source>
</evidence>
<dbReference type="OrthoDB" id="163794at2759"/>
<protein>
    <recommendedName>
        <fullName evidence="9">FUN14 family-domain-containing protein</fullName>
    </recommendedName>
</protein>
<evidence type="ECO:0000256" key="5">
    <source>
        <dbReference type="ARBA" id="ARBA00023136"/>
    </source>
</evidence>
<keyword evidence="8" id="KW-1185">Reference proteome</keyword>
<dbReference type="PANTHER" id="PTHR21346">
    <property type="entry name" value="FUN14 DOMAIN CONTAINING"/>
    <property type="match status" value="1"/>
</dbReference>
<evidence type="ECO:0000313" key="7">
    <source>
        <dbReference type="EMBL" id="GJJ67848.1"/>
    </source>
</evidence>
<keyword evidence="4 6" id="KW-1133">Transmembrane helix</keyword>
<dbReference type="EMBL" id="BQFW01000001">
    <property type="protein sequence ID" value="GJJ67848.1"/>
    <property type="molecule type" value="Genomic_DNA"/>
</dbReference>
<dbReference type="AlphaFoldDB" id="A0A9P3GZM0"/>
<reference evidence="7" key="2">
    <citation type="journal article" date="2022" name="Microbiol. Resour. Announc.">
        <title>Whole-Genome Sequence of Entomortierella parvispora E1425, a Mucoromycotan Fungus Associated with Burkholderiaceae-Related Endosymbiotic Bacteria.</title>
        <authorList>
            <person name="Herlambang A."/>
            <person name="Guo Y."/>
            <person name="Takashima Y."/>
            <person name="Narisawa K."/>
            <person name="Ohta H."/>
            <person name="Nishizawa T."/>
        </authorList>
    </citation>
    <scope>NUCLEOTIDE SEQUENCE</scope>
    <source>
        <strain evidence="7">E1425</strain>
    </source>
</reference>
<proteinExistence type="inferred from homology"/>
<feature type="transmembrane region" description="Helical" evidence="6">
    <location>
        <begin position="175"/>
        <end position="198"/>
    </location>
</feature>
<comment type="subcellular location">
    <subcellularLocation>
        <location evidence="1">Membrane</location>
    </subcellularLocation>
</comment>
<evidence type="ECO:0000256" key="3">
    <source>
        <dbReference type="ARBA" id="ARBA00022692"/>
    </source>
</evidence>
<evidence type="ECO:0000256" key="1">
    <source>
        <dbReference type="ARBA" id="ARBA00004370"/>
    </source>
</evidence>
<organism evidence="7 8">
    <name type="scientific">Entomortierella parvispora</name>
    <dbReference type="NCBI Taxonomy" id="205924"/>
    <lineage>
        <taxon>Eukaryota</taxon>
        <taxon>Fungi</taxon>
        <taxon>Fungi incertae sedis</taxon>
        <taxon>Mucoromycota</taxon>
        <taxon>Mortierellomycotina</taxon>
        <taxon>Mortierellomycetes</taxon>
        <taxon>Mortierellales</taxon>
        <taxon>Mortierellaceae</taxon>
        <taxon>Entomortierella</taxon>
    </lineage>
</organism>
<dbReference type="Pfam" id="PF04930">
    <property type="entry name" value="FUN14"/>
    <property type="match status" value="1"/>
</dbReference>
<sequence length="256" mass="27621">MLPSSLGLLRHSAAISTSVSTAFRASIGHARPCTNTAAVRPLVWQSKSPLHQIRFASTNSSAGFRRNAAQSSLVSQVAGLKSAGPSTARINGWIGTGAATTCLFGPLIWNKVAMMHPGLAPTARVAHCAAATKTAPYDFEKEFDTKEPWINSKELTFGMAMGLCSGYLVKKLGKMAMLVVGLGFVSLQLLANQGYITVNWAKIERKFKSKFDLDQDGQVTLNDAKHGFRGLLELLTRNFQFKSTFAGGFVLGFRYG</sequence>
<evidence type="ECO:0000256" key="2">
    <source>
        <dbReference type="ARBA" id="ARBA00009160"/>
    </source>
</evidence>
<comment type="caution">
    <text evidence="7">The sequence shown here is derived from an EMBL/GenBank/DDBJ whole genome shotgun (WGS) entry which is preliminary data.</text>
</comment>
<dbReference type="PANTHER" id="PTHR21346:SF10">
    <property type="entry name" value="TRANSMEMBRANE PROTEIN"/>
    <property type="match status" value="1"/>
</dbReference>
<dbReference type="Proteomes" id="UP000827284">
    <property type="component" value="Unassembled WGS sequence"/>
</dbReference>
<dbReference type="GO" id="GO:0016020">
    <property type="term" value="C:membrane"/>
    <property type="evidence" value="ECO:0007669"/>
    <property type="project" value="UniProtKB-SubCell"/>
</dbReference>
<gene>
    <name evidence="7" type="ORF">EMPS_00194</name>
</gene>
<keyword evidence="5 6" id="KW-0472">Membrane</keyword>
<dbReference type="InterPro" id="IPR007014">
    <property type="entry name" value="FUN14"/>
</dbReference>
<comment type="similarity">
    <text evidence="2">Belongs to the FUN14 family.</text>
</comment>
<evidence type="ECO:0008006" key="9">
    <source>
        <dbReference type="Google" id="ProtNLM"/>
    </source>
</evidence>
<keyword evidence="3 6" id="KW-0812">Transmembrane</keyword>
<name>A0A9P3GZM0_9FUNG</name>